<evidence type="ECO:0000313" key="2">
    <source>
        <dbReference type="EMBL" id="VDO00839.1"/>
    </source>
</evidence>
<dbReference type="EMBL" id="UZAE01003898">
    <property type="protein sequence ID" value="VDO00839.1"/>
    <property type="molecule type" value="Genomic_DNA"/>
</dbReference>
<evidence type="ECO:0000313" key="3">
    <source>
        <dbReference type="Proteomes" id="UP000278807"/>
    </source>
</evidence>
<proteinExistence type="predicted"/>
<dbReference type="STRING" id="102285.A0A0R3TD42"/>
<dbReference type="Gene3D" id="3.40.50.150">
    <property type="entry name" value="Vaccinia Virus protein VP39"/>
    <property type="match status" value="1"/>
</dbReference>
<dbReference type="OrthoDB" id="6817893at2759"/>
<reference evidence="2 3" key="2">
    <citation type="submission" date="2018-11" db="EMBL/GenBank/DDBJ databases">
        <authorList>
            <consortium name="Pathogen Informatics"/>
        </authorList>
    </citation>
    <scope>NUCLEOTIDE SEQUENCE [LARGE SCALE GENOMIC DNA]</scope>
</reference>
<dbReference type="AlphaFoldDB" id="A0A0R3TD42"/>
<feature type="compositionally biased region" description="Basic and acidic residues" evidence="1">
    <location>
        <begin position="47"/>
        <end position="74"/>
    </location>
</feature>
<sequence>MLAQLTEAQKQPRNKGTQNSNVGKEENTEETEQIDQIQVVSKLSSSDQKRDDPPAASTEGKEGEEGEKEKEDKAALNPTPMNLTKPCILRIPFANSTQKKLAYSLAFSTMKYCTVLEKIQEDVGFYGEYPDLREEDHLVLVTLYDYSVRNFQLRTSTDLDADIPPLDEAEASKPRFAGRTIIYPPSSKVFQEVEEAIVAMSVKFSAAIARIRVKEQVKSLRLLLPLEWRDAETKSENMPFYGWYNLLLGTSEVTLTWLKENNFTHIRGRLPTAMEFGDDEDCSDVFIFNHADRATIMDSPIVRDQFLFVQDRSNIFVLHCLMNFIGAGEEVILINQPNSLCGIHLEGLLMNRFPYSSPVPTIRIVRSVKESEDSKLAVKSGCKSIRLITDDFLSLNPNAESYRGIRHIIIESTDMKSGVVNPIDYVDFENEDLSVLKDMWTKNDDPQKVTKRLTLLKKNEAYLKHALRFNQARTVIFISHSEDLEETEKMVLKCVDYVNRTIQREILSAIPSSKAPPPSTPGFVIRLPTAIPSLRGFEYGENNALTSPFVTPSGCIRFKSTKSYNGFFIACLKKEVNFLLYFLKNYLN</sequence>
<reference evidence="4" key="1">
    <citation type="submission" date="2017-02" db="UniProtKB">
        <authorList>
            <consortium name="WormBaseParasite"/>
        </authorList>
    </citation>
    <scope>IDENTIFICATION</scope>
</reference>
<keyword evidence="3" id="KW-1185">Reference proteome</keyword>
<dbReference type="PANTHER" id="PTHR14663">
    <property type="entry name" value="METHYLTRANSFERASE NSUN7-RELATED"/>
    <property type="match status" value="1"/>
</dbReference>
<evidence type="ECO:0000256" key="1">
    <source>
        <dbReference type="SAM" id="MobiDB-lite"/>
    </source>
</evidence>
<feature type="compositionally biased region" description="Polar residues" evidence="1">
    <location>
        <begin position="34"/>
        <end position="46"/>
    </location>
</feature>
<protein>
    <submittedName>
        <fullName evidence="4">BK_channel_a domain-containing protein</fullName>
    </submittedName>
</protein>
<feature type="compositionally biased region" description="Polar residues" evidence="1">
    <location>
        <begin position="1"/>
        <end position="22"/>
    </location>
</feature>
<dbReference type="PANTHER" id="PTHR14663:SF2">
    <property type="entry name" value="METHYLTRANSFERASE NSUN7-RELATED"/>
    <property type="match status" value="1"/>
</dbReference>
<accession>A0A0R3TD42</accession>
<dbReference type="InterPro" id="IPR042620">
    <property type="entry name" value="NSUN7"/>
</dbReference>
<gene>
    <name evidence="2" type="ORF">HNAJ_LOCUS4979</name>
</gene>
<dbReference type="Proteomes" id="UP000278807">
    <property type="component" value="Unassembled WGS sequence"/>
</dbReference>
<dbReference type="WBParaSite" id="HNAJ_0000498101-mRNA-1">
    <property type="protein sequence ID" value="HNAJ_0000498101-mRNA-1"/>
    <property type="gene ID" value="HNAJ_0000498101"/>
</dbReference>
<feature type="region of interest" description="Disordered" evidence="1">
    <location>
        <begin position="1"/>
        <end position="81"/>
    </location>
</feature>
<name>A0A0R3TD42_RODNA</name>
<organism evidence="4">
    <name type="scientific">Rodentolepis nana</name>
    <name type="common">Dwarf tapeworm</name>
    <name type="synonym">Hymenolepis nana</name>
    <dbReference type="NCBI Taxonomy" id="102285"/>
    <lineage>
        <taxon>Eukaryota</taxon>
        <taxon>Metazoa</taxon>
        <taxon>Spiralia</taxon>
        <taxon>Lophotrochozoa</taxon>
        <taxon>Platyhelminthes</taxon>
        <taxon>Cestoda</taxon>
        <taxon>Eucestoda</taxon>
        <taxon>Cyclophyllidea</taxon>
        <taxon>Hymenolepididae</taxon>
        <taxon>Rodentolepis</taxon>
    </lineage>
</organism>
<dbReference type="InterPro" id="IPR029063">
    <property type="entry name" value="SAM-dependent_MTases_sf"/>
</dbReference>
<evidence type="ECO:0000313" key="4">
    <source>
        <dbReference type="WBParaSite" id="HNAJ_0000498101-mRNA-1"/>
    </source>
</evidence>